<evidence type="ECO:0000313" key="1">
    <source>
        <dbReference type="EMBL" id="QJA44769.1"/>
    </source>
</evidence>
<reference evidence="1" key="1">
    <citation type="submission" date="2020-03" db="EMBL/GenBank/DDBJ databases">
        <title>The deep terrestrial virosphere.</title>
        <authorList>
            <person name="Holmfeldt K."/>
            <person name="Nilsson E."/>
            <person name="Simone D."/>
            <person name="Lopez-Fernandez M."/>
            <person name="Wu X."/>
            <person name="de Brujin I."/>
            <person name="Lundin D."/>
            <person name="Andersson A."/>
            <person name="Bertilsson S."/>
            <person name="Dopson M."/>
        </authorList>
    </citation>
    <scope>NUCLEOTIDE SEQUENCE</scope>
    <source>
        <strain evidence="1">TM448A00147</strain>
        <strain evidence="2">TM448B00305</strain>
    </source>
</reference>
<evidence type="ECO:0000313" key="2">
    <source>
        <dbReference type="EMBL" id="QJH94916.1"/>
    </source>
</evidence>
<organism evidence="1">
    <name type="scientific">viral metagenome</name>
    <dbReference type="NCBI Taxonomy" id="1070528"/>
    <lineage>
        <taxon>unclassified sequences</taxon>
        <taxon>metagenomes</taxon>
        <taxon>organismal metagenomes</taxon>
    </lineage>
</organism>
<dbReference type="AlphaFoldDB" id="A0A6H1ZBD3"/>
<proteinExistence type="predicted"/>
<protein>
    <submittedName>
        <fullName evidence="1">Uncharacterized protein</fullName>
    </submittedName>
</protein>
<sequence length="111" mass="12038">MRTNNATVAALTGLQEKARFVRKAALMAAAKTAGSYDEGKKLLDEIDAAYQPVFDAFREAERISEALAVGLEIARADVKRGEIPNMVDLFTLAMMLQGSYSKLAARLSEAL</sequence>
<name>A0A6H1ZBD3_9ZZZZ</name>
<accession>A0A6H1ZBD3</accession>
<gene>
    <name evidence="1" type="ORF">TM448A00147_0028</name>
    <name evidence="2" type="ORF">TM448B00305_0037</name>
</gene>
<dbReference type="EMBL" id="MT144608">
    <property type="protein sequence ID" value="QJH94916.1"/>
    <property type="molecule type" value="Genomic_DNA"/>
</dbReference>
<dbReference type="EMBL" id="MT143980">
    <property type="protein sequence ID" value="QJA44769.1"/>
    <property type="molecule type" value="Genomic_DNA"/>
</dbReference>